<feature type="signal peptide" evidence="1">
    <location>
        <begin position="1"/>
        <end position="19"/>
    </location>
</feature>
<keyword evidence="3" id="KW-1185">Reference proteome</keyword>
<evidence type="ECO:0000313" key="3">
    <source>
        <dbReference type="Proteomes" id="UP001610444"/>
    </source>
</evidence>
<evidence type="ECO:0000256" key="1">
    <source>
        <dbReference type="SAM" id="SignalP"/>
    </source>
</evidence>
<gene>
    <name evidence="2" type="ORF">BJX68DRAFT_262670</name>
</gene>
<dbReference type="GeneID" id="98159663"/>
<dbReference type="PANTHER" id="PTHR47654:SF5">
    <property type="entry name" value="TRANSCRIPTION FACTOR DOMAIN-CONTAINING PROTEIN"/>
    <property type="match status" value="1"/>
</dbReference>
<dbReference type="CDD" id="cd12148">
    <property type="entry name" value="fungal_TF_MHR"/>
    <property type="match status" value="1"/>
</dbReference>
<comment type="caution">
    <text evidence="2">The sequence shown here is derived from an EMBL/GenBank/DDBJ whole genome shotgun (WGS) entry which is preliminary data.</text>
</comment>
<dbReference type="RefSeq" id="XP_070903286.1">
    <property type="nucleotide sequence ID" value="XM_071044499.1"/>
</dbReference>
<accession>A0ABR4L3S5</accession>
<reference evidence="2 3" key="1">
    <citation type="submission" date="2024-07" db="EMBL/GenBank/DDBJ databases">
        <title>Section-level genome sequencing and comparative genomics of Aspergillus sections Usti and Cavernicolus.</title>
        <authorList>
            <consortium name="Lawrence Berkeley National Laboratory"/>
            <person name="Nybo J.L."/>
            <person name="Vesth T.C."/>
            <person name="Theobald S."/>
            <person name="Frisvad J.C."/>
            <person name="Larsen T.O."/>
            <person name="Kjaerboelling I."/>
            <person name="Rothschild-Mancinelli K."/>
            <person name="Lyhne E.K."/>
            <person name="Kogle M.E."/>
            <person name="Barry K."/>
            <person name="Clum A."/>
            <person name="Na H."/>
            <person name="Ledsgaard L."/>
            <person name="Lin J."/>
            <person name="Lipzen A."/>
            <person name="Kuo A."/>
            <person name="Riley R."/>
            <person name="Mondo S."/>
            <person name="LaButti K."/>
            <person name="Haridas S."/>
            <person name="Pangalinan J."/>
            <person name="Salamov A.A."/>
            <person name="Simmons B.A."/>
            <person name="Magnuson J.K."/>
            <person name="Chen J."/>
            <person name="Drula E."/>
            <person name="Henrissat B."/>
            <person name="Wiebenga A."/>
            <person name="Lubbers R.J."/>
            <person name="Gomes A.C."/>
            <person name="Macurrencykelacurrency M.R."/>
            <person name="Stajich J."/>
            <person name="Grigoriev I.V."/>
            <person name="Mortensen U.H."/>
            <person name="De vries R.P."/>
            <person name="Baker S.E."/>
            <person name="Andersen M.R."/>
        </authorList>
    </citation>
    <scope>NUCLEOTIDE SEQUENCE [LARGE SCALE GENOMIC DNA]</scope>
    <source>
        <strain evidence="2 3">CBS 756.74</strain>
    </source>
</reference>
<dbReference type="PANTHER" id="PTHR47654">
    <property type="entry name" value="ZN(II)2CYS6 TRANSCRIPTION FACTOR (EUROFUNG)-RELATED"/>
    <property type="match status" value="1"/>
</dbReference>
<name>A0ABR4L3S5_9EURO</name>
<organism evidence="2 3">
    <name type="scientific">Aspergillus pseudodeflectus</name>
    <dbReference type="NCBI Taxonomy" id="176178"/>
    <lineage>
        <taxon>Eukaryota</taxon>
        <taxon>Fungi</taxon>
        <taxon>Dikarya</taxon>
        <taxon>Ascomycota</taxon>
        <taxon>Pezizomycotina</taxon>
        <taxon>Eurotiomycetes</taxon>
        <taxon>Eurotiomycetidae</taxon>
        <taxon>Eurotiales</taxon>
        <taxon>Aspergillaceae</taxon>
        <taxon>Aspergillus</taxon>
        <taxon>Aspergillus subgen. Nidulantes</taxon>
    </lineage>
</organism>
<dbReference type="Proteomes" id="UP001610444">
    <property type="component" value="Unassembled WGS sequence"/>
</dbReference>
<evidence type="ECO:0000313" key="2">
    <source>
        <dbReference type="EMBL" id="KAL2858117.1"/>
    </source>
</evidence>
<feature type="chain" id="PRO_5047365240" evidence="1">
    <location>
        <begin position="20"/>
        <end position="446"/>
    </location>
</feature>
<sequence>MPFMVVFMWSALSLSVVTGRPSLLAHGMATERLLASIDQSNHVREASQTLDTVNSESARTVAEKNAADLDMDQLYFAELSKLVSIGQKMMSRDYNTIKVQQAPSIEALWTISDLLNEIDTWSTTLPDKLDPRGPATPSKSKITRQRLSLGLHYHSTRITLTHATLGLQVPEPADQNDQREVCRPEYLAAECVNSACHIIRVLAQASEKKIALHDISSWWFVLHFLMQATAVLCREICDGFRHAPERASVHKQAARISVELLSNLSKSCESSKRALKLVKPLVEHLLSNDGKVENKMEEDEETDGDAVGQAVGEAVGGVKGVPGAEEVGEEVDNVEPNHFQGIMEGLPAPDSYPTSHFQTDVLRIIQSIPVDMRRQCQPDVLRTTQPFPVDMPPQFVDPSQVSLGGGSLTEGGFPYPSSCTDNLPLPFSDNEPRFPGQYGSGYYYPI</sequence>
<proteinExistence type="predicted"/>
<keyword evidence="1" id="KW-0732">Signal</keyword>
<dbReference type="InterPro" id="IPR053230">
    <property type="entry name" value="Trans_reg_galc"/>
</dbReference>
<protein>
    <submittedName>
        <fullName evidence="2">Uncharacterized protein</fullName>
    </submittedName>
</protein>
<dbReference type="EMBL" id="JBFXLR010000005">
    <property type="protein sequence ID" value="KAL2858117.1"/>
    <property type="molecule type" value="Genomic_DNA"/>
</dbReference>